<name>A0A0C2I5W0_THEKT</name>
<reference evidence="1 3" key="1">
    <citation type="journal article" date="2014" name="Genome Biol. Evol.">
        <title>The genome of the myxosporean Thelohanellus kitauei shows adaptations to nutrient acquisition within its fish host.</title>
        <authorList>
            <person name="Yang Y."/>
            <person name="Xiong J."/>
            <person name="Zhou Z."/>
            <person name="Huo F."/>
            <person name="Miao W."/>
            <person name="Ran C."/>
            <person name="Liu Y."/>
            <person name="Zhang J."/>
            <person name="Feng J."/>
            <person name="Wang M."/>
            <person name="Wang M."/>
            <person name="Wang L."/>
            <person name="Yao B."/>
        </authorList>
    </citation>
    <scope>NUCLEOTIDE SEQUENCE [LARGE SCALE GENOMIC DNA]</scope>
    <source>
        <strain evidence="1">Wuqing</strain>
    </source>
</reference>
<comment type="caution">
    <text evidence="1">The sequence shown here is derived from an EMBL/GenBank/DDBJ whole genome shotgun (WGS) entry which is preliminary data.</text>
</comment>
<organism evidence="1 3">
    <name type="scientific">Thelohanellus kitauei</name>
    <name type="common">Myxosporean</name>
    <dbReference type="NCBI Taxonomy" id="669202"/>
    <lineage>
        <taxon>Eukaryota</taxon>
        <taxon>Metazoa</taxon>
        <taxon>Cnidaria</taxon>
        <taxon>Myxozoa</taxon>
        <taxon>Myxosporea</taxon>
        <taxon>Bivalvulida</taxon>
        <taxon>Platysporina</taxon>
        <taxon>Myxobolidae</taxon>
        <taxon>Thelohanellus</taxon>
    </lineage>
</organism>
<proteinExistence type="predicted"/>
<dbReference type="Proteomes" id="UP000031668">
    <property type="component" value="Unassembled WGS sequence"/>
</dbReference>
<evidence type="ECO:0000313" key="3">
    <source>
        <dbReference type="Proteomes" id="UP000031668"/>
    </source>
</evidence>
<evidence type="ECO:0000313" key="2">
    <source>
        <dbReference type="EMBL" id="KII60530.1"/>
    </source>
</evidence>
<dbReference type="AlphaFoldDB" id="A0A0C2I5W0"/>
<protein>
    <submittedName>
        <fullName evidence="1">Uncharacterized protein</fullName>
    </submittedName>
</protein>
<sequence length="161" mass="19135">MFIDRFILIPNYTSCFVWKEPSRGDVPSKTKYAARKFSLPVLNKFIHENHSKYREFGYGDKVWVKLESKNGYYRRTLREKSADLSYIGTLLTNIERDSNETIMMKSMKTIQNLETKVIEKFESMPYTTHMLKLMMSHSFPQQILNQLLIIKYAQFLKSVNR</sequence>
<dbReference type="EMBL" id="JWZT01005579">
    <property type="protein sequence ID" value="KII60530.1"/>
    <property type="molecule type" value="Genomic_DNA"/>
</dbReference>
<dbReference type="EMBL" id="JWZT01005579">
    <property type="protein sequence ID" value="KII60528.1"/>
    <property type="molecule type" value="Genomic_DNA"/>
</dbReference>
<accession>A0A0C2I5W0</accession>
<evidence type="ECO:0000313" key="1">
    <source>
        <dbReference type="EMBL" id="KII60528.1"/>
    </source>
</evidence>
<keyword evidence="3" id="KW-1185">Reference proteome</keyword>
<gene>
    <name evidence="1" type="ORF">RF11_05602</name>
    <name evidence="2" type="ORF">RF11_05604</name>
</gene>